<keyword evidence="1" id="KW-0732">Signal</keyword>
<comment type="caution">
    <text evidence="3">The sequence shown here is derived from an EMBL/GenBank/DDBJ whole genome shotgun (WGS) entry which is preliminary data.</text>
</comment>
<sequence>MSHVKLVLLAATALVSAEPAFAQSLFSGVLPSADVPVAPQYPAAVPNSGQPLPDIRAVTGFDRTFGYGSSSTNTRRADRNINQNTPGNTAVFTEVNTNGHANYIELFSPLIGAANGRGSSFPPATNFADGGSNSVTALTGSATLRPQVADFQRIYGRYSPGDIVVQWSGINDWNVSGIRTQAQVDQIRNTNVTFQTEMVRQNLALGARNYVFIGLSDLGTFRNFTDAARNNDPALLSQGSLGTNAGMLPNLVALQQQTGANIHYFDQDLLVREIRANPTAYGFAANGALPNVDCIQASGGATQCASRPFNEQNRYMSLDGLHWTYQFHNIQAQAIANQLIAPYTIAPQGEIADVSARAFGNSLLLRLDAYRAQNTPALVPAAYTADLPGRAAPPVPMAVLLGNPVSLFAEGGYANGSRERRVGAPGFDYEAPSVTVGAEYRARPDLLLGAAFNYSNASTNLTSLGALGATRIDVDTYQFAGFASLNRPDWFADLVVGYGFNDLAVSRAGLLDRLSATPRAETLLVAAKAAYLFDLGAVRVGPVGTLTYAHTWIDAYREQGDPLLTQAVGRQARDGLTGGAGLQIRLPVALGERVLSPFVNLTAEHDFLGQLRTITTAQTYALTLPIATAIRGYDGGTYGKVAAGLSIDLGGGLSGMINGAATFARANGDDFAVNGGLRYRF</sequence>
<gene>
    <name evidence="3" type="ORF">ABID43_004183</name>
</gene>
<proteinExistence type="predicted"/>
<accession>A0ABV2LD18</accession>
<protein>
    <recommendedName>
        <fullName evidence="2">Autotransporter domain-containing protein</fullName>
    </recommendedName>
</protein>
<dbReference type="RefSeq" id="WP_238279607.1">
    <property type="nucleotide sequence ID" value="NZ_BPQL01000062.1"/>
</dbReference>
<dbReference type="SMART" id="SM00869">
    <property type="entry name" value="Autotransporter"/>
    <property type="match status" value="1"/>
</dbReference>
<evidence type="ECO:0000313" key="3">
    <source>
        <dbReference type="EMBL" id="MET3694621.1"/>
    </source>
</evidence>
<evidence type="ECO:0000259" key="2">
    <source>
        <dbReference type="PROSITE" id="PS51208"/>
    </source>
</evidence>
<evidence type="ECO:0000313" key="4">
    <source>
        <dbReference type="Proteomes" id="UP001549145"/>
    </source>
</evidence>
<keyword evidence="4" id="KW-1185">Reference proteome</keyword>
<dbReference type="InterPro" id="IPR036709">
    <property type="entry name" value="Autotransporte_beta_dom_sf"/>
</dbReference>
<reference evidence="3 4" key="1">
    <citation type="submission" date="2024-06" db="EMBL/GenBank/DDBJ databases">
        <title>Genomic Encyclopedia of Type Strains, Phase IV (KMG-IV): sequencing the most valuable type-strain genomes for metagenomic binning, comparative biology and taxonomic classification.</title>
        <authorList>
            <person name="Goeker M."/>
        </authorList>
    </citation>
    <scope>NUCLEOTIDE SEQUENCE [LARGE SCALE GENOMIC DNA]</scope>
    <source>
        <strain evidence="3 4">DSM 21331</strain>
    </source>
</reference>
<dbReference type="InterPro" id="IPR005546">
    <property type="entry name" value="Autotransporte_beta"/>
</dbReference>
<organism evidence="3 4">
    <name type="scientific">Methylobacterium goesingense</name>
    <dbReference type="NCBI Taxonomy" id="243690"/>
    <lineage>
        <taxon>Bacteria</taxon>
        <taxon>Pseudomonadati</taxon>
        <taxon>Pseudomonadota</taxon>
        <taxon>Alphaproteobacteria</taxon>
        <taxon>Hyphomicrobiales</taxon>
        <taxon>Methylobacteriaceae</taxon>
        <taxon>Methylobacterium</taxon>
    </lineage>
</organism>
<feature type="domain" description="Autotransporter" evidence="2">
    <location>
        <begin position="400"/>
        <end position="681"/>
    </location>
</feature>
<dbReference type="Proteomes" id="UP001549145">
    <property type="component" value="Unassembled WGS sequence"/>
</dbReference>
<feature type="chain" id="PRO_5046396543" description="Autotransporter domain-containing protein" evidence="1">
    <location>
        <begin position="23"/>
        <end position="681"/>
    </location>
</feature>
<dbReference type="InterPro" id="IPR036514">
    <property type="entry name" value="SGNH_hydro_sf"/>
</dbReference>
<dbReference type="SUPFAM" id="SSF103515">
    <property type="entry name" value="Autotransporter"/>
    <property type="match status" value="1"/>
</dbReference>
<name>A0ABV2LD18_9HYPH</name>
<dbReference type="Gene3D" id="3.40.50.1110">
    <property type="entry name" value="SGNH hydrolase"/>
    <property type="match status" value="1"/>
</dbReference>
<evidence type="ECO:0000256" key="1">
    <source>
        <dbReference type="SAM" id="SignalP"/>
    </source>
</evidence>
<feature type="signal peptide" evidence="1">
    <location>
        <begin position="1"/>
        <end position="22"/>
    </location>
</feature>
<dbReference type="Pfam" id="PF03797">
    <property type="entry name" value="Autotransporter"/>
    <property type="match status" value="1"/>
</dbReference>
<dbReference type="EMBL" id="JBEPMM010000016">
    <property type="protein sequence ID" value="MET3694621.1"/>
    <property type="molecule type" value="Genomic_DNA"/>
</dbReference>
<dbReference type="SUPFAM" id="SSF52266">
    <property type="entry name" value="SGNH hydrolase"/>
    <property type="match status" value="1"/>
</dbReference>
<dbReference type="PROSITE" id="PS51208">
    <property type="entry name" value="AUTOTRANSPORTER"/>
    <property type="match status" value="1"/>
</dbReference>
<dbReference type="Gene3D" id="2.40.128.130">
    <property type="entry name" value="Autotransporter beta-domain"/>
    <property type="match status" value="1"/>
</dbReference>